<dbReference type="OrthoDB" id="5357220at2759"/>
<feature type="compositionally biased region" description="Low complexity" evidence="1">
    <location>
        <begin position="348"/>
        <end position="367"/>
    </location>
</feature>
<feature type="compositionally biased region" description="Low complexity" evidence="1">
    <location>
        <begin position="530"/>
        <end position="540"/>
    </location>
</feature>
<dbReference type="Proteomes" id="UP000518752">
    <property type="component" value="Unassembled WGS sequence"/>
</dbReference>
<protein>
    <submittedName>
        <fullName evidence="2">Uncharacterized protein</fullName>
    </submittedName>
</protein>
<feature type="region of interest" description="Disordered" evidence="1">
    <location>
        <begin position="649"/>
        <end position="687"/>
    </location>
</feature>
<feature type="compositionally biased region" description="Low complexity" evidence="1">
    <location>
        <begin position="558"/>
        <end position="567"/>
    </location>
</feature>
<feature type="region of interest" description="Disordered" evidence="1">
    <location>
        <begin position="244"/>
        <end position="577"/>
    </location>
</feature>
<feature type="compositionally biased region" description="Polar residues" evidence="1">
    <location>
        <begin position="244"/>
        <end position="253"/>
    </location>
</feature>
<feature type="compositionally biased region" description="Low complexity" evidence="1">
    <location>
        <begin position="423"/>
        <end position="460"/>
    </location>
</feature>
<dbReference type="InterPro" id="IPR012535">
    <property type="entry name" value="Cell_div_Cdc14"/>
</dbReference>
<organism evidence="2 3">
    <name type="scientific">Collybiopsis confluens</name>
    <dbReference type="NCBI Taxonomy" id="2823264"/>
    <lineage>
        <taxon>Eukaryota</taxon>
        <taxon>Fungi</taxon>
        <taxon>Dikarya</taxon>
        <taxon>Basidiomycota</taxon>
        <taxon>Agaricomycotina</taxon>
        <taxon>Agaricomycetes</taxon>
        <taxon>Agaricomycetidae</taxon>
        <taxon>Agaricales</taxon>
        <taxon>Marasmiineae</taxon>
        <taxon>Omphalotaceae</taxon>
        <taxon>Collybiopsis</taxon>
    </lineage>
</organism>
<keyword evidence="3" id="KW-1185">Reference proteome</keyword>
<feature type="compositionally biased region" description="Polar residues" evidence="1">
    <location>
        <begin position="368"/>
        <end position="396"/>
    </location>
</feature>
<dbReference type="AlphaFoldDB" id="A0A8H5I0W3"/>
<dbReference type="PANTHER" id="PTHR34065">
    <property type="entry name" value="CELL DIVISION CONTROL PROTEIN 14"/>
    <property type="match status" value="1"/>
</dbReference>
<proteinExistence type="predicted"/>
<feature type="compositionally biased region" description="Polar residues" evidence="1">
    <location>
        <begin position="503"/>
        <end position="515"/>
    </location>
</feature>
<feature type="region of interest" description="Disordered" evidence="1">
    <location>
        <begin position="707"/>
        <end position="732"/>
    </location>
</feature>
<evidence type="ECO:0000313" key="2">
    <source>
        <dbReference type="EMBL" id="KAF5392987.1"/>
    </source>
</evidence>
<comment type="caution">
    <text evidence="2">The sequence shown here is derived from an EMBL/GenBank/DDBJ whole genome shotgun (WGS) entry which is preliminary data.</text>
</comment>
<sequence length="761" mass="80314">MEHEDQARLGGDIESCLDQIVSLRATDESKLAAFRRLELIVGGLCVKSSGQTATSDVGGLGELLRLQDQFEYNIPSRLLPWISLSSANLESLYVSIKIAKDGTEPSQNDALKGLATQIMLALSIIQGIALNHSRSKDWLGRIKSLEILVDLLLASRHVSSIPSSSSEPSKTSSSSFLPSTTLDTLLCILVDSTSALRAFEQCNGVQAIVKILKRAATPREVRMKCMEFLYFYLLDETKPSSTMISTSDFSQYDPSPVPTAPSTPMYPRTHSRSRSSLLPPPVPSTPAKTSSGSHTLLRGSSTSSLITSDSSSGSASQLSTAPRAKAKKPYLGGLAPPNRPSPKPRTEYGSSTYSFPSSSYSGPSVGSANASTKGYVTESSQTSRSNSHNEVPNSDIDSVGAGKGEGEGEGIGRSVGTAKSLRSASSGSAQSFTSTSSTTSAASFMSAQSATTTAPSSAESSPKKNPTPLPGLPTIPSGTMYYETPPGSPEMGGTDAGQANGREPTTPSVKRSSTAMLFRVPPRTPAPRNSSSSSSTSDLSRVFTPVPSSEKRANLVFSSSSSVPSASNVIGRSGSGNGGAQLRSLMMLKKEVDFVPESPQKIFGVDFTAGTTPSPMGVHTGTVAGMGGRRTRTHSRTRSALVLGASSTMRVGMSSGRGTSRERERGMGHMRAKSVGRSEREESMMMQEGRQVREALGLGPILFEERAESERRATAGTRTDSASMEVRPRTTEEKKEILGTMLGNVDALVEGVRNVGIWGLA</sequence>
<accession>A0A8H5I0W3</accession>
<name>A0A8H5I0W3_9AGAR</name>
<dbReference type="EMBL" id="JAACJN010000003">
    <property type="protein sequence ID" value="KAF5392987.1"/>
    <property type="molecule type" value="Genomic_DNA"/>
</dbReference>
<dbReference type="PANTHER" id="PTHR34065:SF1">
    <property type="entry name" value="CELL DIVISION CONTROL PROTEIN 14"/>
    <property type="match status" value="1"/>
</dbReference>
<reference evidence="2 3" key="1">
    <citation type="journal article" date="2020" name="ISME J.">
        <title>Uncovering the hidden diversity of litter-decomposition mechanisms in mushroom-forming fungi.</title>
        <authorList>
            <person name="Floudas D."/>
            <person name="Bentzer J."/>
            <person name="Ahren D."/>
            <person name="Johansson T."/>
            <person name="Persson P."/>
            <person name="Tunlid A."/>
        </authorList>
    </citation>
    <scope>NUCLEOTIDE SEQUENCE [LARGE SCALE GENOMIC DNA]</scope>
    <source>
        <strain evidence="2 3">CBS 406.79</strain>
    </source>
</reference>
<feature type="region of interest" description="Disordered" evidence="1">
    <location>
        <begin position="614"/>
        <end position="637"/>
    </location>
</feature>
<dbReference type="Pfam" id="PF08045">
    <property type="entry name" value="CDC14"/>
    <property type="match status" value="1"/>
</dbReference>
<evidence type="ECO:0000313" key="3">
    <source>
        <dbReference type="Proteomes" id="UP000518752"/>
    </source>
</evidence>
<feature type="compositionally biased region" description="Low complexity" evidence="1">
    <location>
        <begin position="285"/>
        <end position="320"/>
    </location>
</feature>
<evidence type="ECO:0000256" key="1">
    <source>
        <dbReference type="SAM" id="MobiDB-lite"/>
    </source>
</evidence>
<gene>
    <name evidence="2" type="ORF">D9757_001163</name>
</gene>